<dbReference type="PANTHER" id="PTHR44688:SF16">
    <property type="entry name" value="DNA-BINDING TRANSCRIPTIONAL ACTIVATOR DEVR_DOSR"/>
    <property type="match status" value="1"/>
</dbReference>
<comment type="caution">
    <text evidence="5">The sequence shown here is derived from an EMBL/GenBank/DDBJ whole genome shotgun (WGS) entry which is preliminary data.</text>
</comment>
<dbReference type="GO" id="GO:0003677">
    <property type="term" value="F:DNA binding"/>
    <property type="evidence" value="ECO:0007669"/>
    <property type="project" value="UniProtKB-KW"/>
</dbReference>
<protein>
    <submittedName>
        <fullName evidence="5">Regulatory LuxR family protein</fullName>
    </submittedName>
</protein>
<dbReference type="CDD" id="cd06170">
    <property type="entry name" value="LuxR_C_like"/>
    <property type="match status" value="1"/>
</dbReference>
<evidence type="ECO:0000256" key="1">
    <source>
        <dbReference type="ARBA" id="ARBA00023015"/>
    </source>
</evidence>
<dbReference type="InterPro" id="IPR036388">
    <property type="entry name" value="WH-like_DNA-bd_sf"/>
</dbReference>
<dbReference type="InterPro" id="IPR000792">
    <property type="entry name" value="Tscrpt_reg_LuxR_C"/>
</dbReference>
<reference evidence="5 6" key="1">
    <citation type="submission" date="2018-06" db="EMBL/GenBank/DDBJ databases">
        <title>Genomic Encyclopedia of Archaeal and Bacterial Type Strains, Phase II (KMG-II): from individual species to whole genera.</title>
        <authorList>
            <person name="Goeker M."/>
        </authorList>
    </citation>
    <scope>NUCLEOTIDE SEQUENCE [LARGE SCALE GENOMIC DNA]</scope>
    <source>
        <strain evidence="5 6">DSM 12408</strain>
    </source>
</reference>
<dbReference type="Proteomes" id="UP000248987">
    <property type="component" value="Unassembled WGS sequence"/>
</dbReference>
<dbReference type="PROSITE" id="PS00622">
    <property type="entry name" value="HTH_LUXR_1"/>
    <property type="match status" value="1"/>
</dbReference>
<dbReference type="Pfam" id="PF00196">
    <property type="entry name" value="GerE"/>
    <property type="match status" value="1"/>
</dbReference>
<gene>
    <name evidence="5" type="ORF">LX77_00650</name>
</gene>
<keyword evidence="3" id="KW-0804">Transcription</keyword>
<accession>A0A1A7R1S1</accession>
<dbReference type="PANTHER" id="PTHR44688">
    <property type="entry name" value="DNA-BINDING TRANSCRIPTIONAL ACTIVATOR DEVR_DOSR"/>
    <property type="match status" value="1"/>
</dbReference>
<proteinExistence type="predicted"/>
<evidence type="ECO:0000256" key="2">
    <source>
        <dbReference type="ARBA" id="ARBA00023125"/>
    </source>
</evidence>
<evidence type="ECO:0000313" key="5">
    <source>
        <dbReference type="EMBL" id="RAJ28074.1"/>
    </source>
</evidence>
<dbReference type="SUPFAM" id="SSF46894">
    <property type="entry name" value="C-terminal effector domain of the bipartite response regulators"/>
    <property type="match status" value="1"/>
</dbReference>
<dbReference type="PROSITE" id="PS50043">
    <property type="entry name" value="HTH_LUXR_2"/>
    <property type="match status" value="1"/>
</dbReference>
<evidence type="ECO:0000313" key="6">
    <source>
        <dbReference type="Proteomes" id="UP000248987"/>
    </source>
</evidence>
<dbReference type="AlphaFoldDB" id="A0A1A7R1S1"/>
<sequence>MDNSFFSKTQFSAPQLTSREKEILQLLAKGFGSKQIASLLNISIKTVDNHRQNMLHKTGSKTSSELVSTAIRLIMV</sequence>
<dbReference type="GO" id="GO:0006355">
    <property type="term" value="P:regulation of DNA-templated transcription"/>
    <property type="evidence" value="ECO:0007669"/>
    <property type="project" value="InterPro"/>
</dbReference>
<feature type="domain" description="HTH luxR-type" evidence="4">
    <location>
        <begin position="9"/>
        <end position="74"/>
    </location>
</feature>
<name>A0A1A7R1S1_9FLAO</name>
<evidence type="ECO:0000259" key="4">
    <source>
        <dbReference type="PROSITE" id="PS50043"/>
    </source>
</evidence>
<dbReference type="STRING" id="49280.A9996_10280"/>
<dbReference type="OrthoDB" id="9797341at2"/>
<keyword evidence="6" id="KW-1185">Reference proteome</keyword>
<keyword evidence="2" id="KW-0238">DNA-binding</keyword>
<dbReference type="SMART" id="SM00421">
    <property type="entry name" value="HTH_LUXR"/>
    <property type="match status" value="1"/>
</dbReference>
<evidence type="ECO:0000256" key="3">
    <source>
        <dbReference type="ARBA" id="ARBA00023163"/>
    </source>
</evidence>
<dbReference type="RefSeq" id="WP_066434213.1">
    <property type="nucleotide sequence ID" value="NZ_LZRN01000018.1"/>
</dbReference>
<keyword evidence="1" id="KW-0805">Transcription regulation</keyword>
<dbReference type="InterPro" id="IPR016032">
    <property type="entry name" value="Sig_transdc_resp-reg_C-effctor"/>
</dbReference>
<dbReference type="PRINTS" id="PR00038">
    <property type="entry name" value="HTHLUXR"/>
</dbReference>
<dbReference type="Gene3D" id="1.10.10.10">
    <property type="entry name" value="Winged helix-like DNA-binding domain superfamily/Winged helix DNA-binding domain"/>
    <property type="match status" value="1"/>
</dbReference>
<organism evidence="5 6">
    <name type="scientific">Gelidibacter algens</name>
    <dbReference type="NCBI Taxonomy" id="49280"/>
    <lineage>
        <taxon>Bacteria</taxon>
        <taxon>Pseudomonadati</taxon>
        <taxon>Bacteroidota</taxon>
        <taxon>Flavobacteriia</taxon>
        <taxon>Flavobacteriales</taxon>
        <taxon>Flavobacteriaceae</taxon>
        <taxon>Gelidibacter</taxon>
    </lineage>
</organism>
<dbReference type="EMBL" id="QLLQ01000001">
    <property type="protein sequence ID" value="RAJ28074.1"/>
    <property type="molecule type" value="Genomic_DNA"/>
</dbReference>